<organism evidence="11 12">
    <name type="scientific">Vitis vinifera</name>
    <name type="common">Grape</name>
    <dbReference type="NCBI Taxonomy" id="29760"/>
    <lineage>
        <taxon>Eukaryota</taxon>
        <taxon>Viridiplantae</taxon>
        <taxon>Streptophyta</taxon>
        <taxon>Embryophyta</taxon>
        <taxon>Tracheophyta</taxon>
        <taxon>Spermatophyta</taxon>
        <taxon>Magnoliopsida</taxon>
        <taxon>eudicotyledons</taxon>
        <taxon>Gunneridae</taxon>
        <taxon>Pentapetalae</taxon>
        <taxon>rosids</taxon>
        <taxon>Vitales</taxon>
        <taxon>Vitaceae</taxon>
        <taxon>Viteae</taxon>
        <taxon>Vitis</taxon>
    </lineage>
</organism>
<dbReference type="Gene3D" id="3.80.10.10">
    <property type="entry name" value="Ribonuclease Inhibitor"/>
    <property type="match status" value="3"/>
</dbReference>
<dbReference type="Gene3D" id="1.10.10.10">
    <property type="entry name" value="Winged helix-like DNA-binding domain superfamily/Winged helix DNA-binding domain"/>
    <property type="match status" value="1"/>
</dbReference>
<dbReference type="SUPFAM" id="SSF52047">
    <property type="entry name" value="RNI-like"/>
    <property type="match status" value="1"/>
</dbReference>
<dbReference type="EMBL" id="CP126662">
    <property type="protein sequence ID" value="WKA04740.1"/>
    <property type="molecule type" value="Genomic_DNA"/>
</dbReference>
<evidence type="ECO:0000256" key="5">
    <source>
        <dbReference type="ARBA" id="ARBA00022840"/>
    </source>
</evidence>
<evidence type="ECO:0000256" key="6">
    <source>
        <dbReference type="SAM" id="Coils"/>
    </source>
</evidence>
<dbReference type="Pfam" id="PF23559">
    <property type="entry name" value="WHD_DRP"/>
    <property type="match status" value="1"/>
</dbReference>
<accession>A0ABY9DDS9</accession>
<evidence type="ECO:0000259" key="8">
    <source>
        <dbReference type="Pfam" id="PF18052"/>
    </source>
</evidence>
<dbReference type="InterPro" id="IPR032675">
    <property type="entry name" value="LRR_dom_sf"/>
</dbReference>
<feature type="compositionally biased region" description="Pro residues" evidence="7">
    <location>
        <begin position="981"/>
        <end position="992"/>
    </location>
</feature>
<evidence type="ECO:0000256" key="4">
    <source>
        <dbReference type="ARBA" id="ARBA00022821"/>
    </source>
</evidence>
<feature type="compositionally biased region" description="Low complexity" evidence="7">
    <location>
        <begin position="1008"/>
        <end position="1018"/>
    </location>
</feature>
<keyword evidence="6" id="KW-0175">Coiled coil</keyword>
<evidence type="ECO:0000259" key="9">
    <source>
        <dbReference type="Pfam" id="PF23559"/>
    </source>
</evidence>
<proteinExistence type="predicted"/>
<feature type="domain" description="Disease resistance protein winged helix" evidence="9">
    <location>
        <begin position="230"/>
        <end position="296"/>
    </location>
</feature>
<keyword evidence="12" id="KW-1185">Reference proteome</keyword>
<dbReference type="Pfam" id="PF25019">
    <property type="entry name" value="LRR_R13L1-DRL21"/>
    <property type="match status" value="1"/>
</dbReference>
<dbReference type="InterPro" id="IPR058922">
    <property type="entry name" value="WHD_DRP"/>
</dbReference>
<evidence type="ECO:0000256" key="2">
    <source>
        <dbReference type="ARBA" id="ARBA00022737"/>
    </source>
</evidence>
<evidence type="ECO:0008006" key="13">
    <source>
        <dbReference type="Google" id="ProtNLM"/>
    </source>
</evidence>
<name>A0ABY9DDS9_VITVI</name>
<sequence>MEPVSLVILISSIARLIPLLVKGILWLRAFKDDLEKLLRTLRIIQDILTNMDEEQLDLDVMQNWIKDLKDAAYDAEDLVDRLATEAYLRQDQVSLPRGMDFRKIRSQFNTKKLNERFDHIRKNAKFIRCVVPTEGGWTSIPVRPDMSTEGGRTSISFPPDMSTIVGREDDKEKIVDMLLDSNYDTEVGIPVIRIVGMTELDIWEAEKGEPKSTSPSIFPALKPLFCYCSIFPKGYSFDKKELVQLWIAEDLIQFQGQKRMEIAGEYFNELLTRSFFQSPDVDRKRYRMHDLFHNLAQSISGPYSCLVKEDNTQYDFSEQTRHVSLMCRNVEKPVLDMIDKSKKVRTLLLPSNYLTDFGQALDKRFGRMKYIRVLDLSSSTILDVPNSIQELKLLRYLNLSKTEIRSLPAFLCKLHNLQTLLLLGCVFLSKLPKNIAKLINLRDLELDEVFWHKTTKLPPRIGSLTSLHNLHAFPVGCDDGYGIEELKGMAKLTGSLRISNLENAVNAGEAKLNEKESLDKLVLEWSSRIASALDEAAEVKVLEDLRPHSDLKELHISNFWGTTFPLWMTDGQLQNLVTVSLKYCGRCKALSLGALPHLQKLNIKGMQELEELKQSEEYPSLASLKISNCPNLTKLPSHFRKLEDVKIKGCNSLKVLAVTPFLKVLVLVGNIVLEDLNEANCSFSSLLELKIYGCPKLETLPQTFTPKKVEIGGCKLLRALPAPESCQQLQHLLLDECEDGTLVGTIPKTSSLNSLVISNISNAVSFPKWPHLPGLKALHILHCKDLVYFSQEASPFPSLTSLKLLSIQWCSQLVTLPDKGLPKSLECLTLGSCHNLQSLGPDDALKSLTSLKDLYIKDCPKLPSLPEEGVSISLQHLVIQGCPILVERCTEDDGGGPDWGKIKDITDREIGSTEVTSSLDFSNQIQDHPKASSTRWHHPFVKYWKGRTFDEEKQEPSNLGERFTLDKWIQLAGYSAPPGVPPMVAPPVPPRPEQGELPTETTPPVPTPKATSTASPTTPTVPPVTPTTFEPSITISASEFRALVHTFQTLTTTHSALFQQMAELCAHQDQQTTILRQIQQYLGLLPSPQPDLPASSAPIAPFEDTTPAEVRIPPPQDEPPTVTATLVEASSPPEAPTT</sequence>
<evidence type="ECO:0000259" key="10">
    <source>
        <dbReference type="Pfam" id="PF25019"/>
    </source>
</evidence>
<evidence type="ECO:0000313" key="12">
    <source>
        <dbReference type="Proteomes" id="UP001227230"/>
    </source>
</evidence>
<dbReference type="Pfam" id="PF18052">
    <property type="entry name" value="Rx_N"/>
    <property type="match status" value="1"/>
</dbReference>
<dbReference type="SUPFAM" id="SSF52058">
    <property type="entry name" value="L domain-like"/>
    <property type="match status" value="1"/>
</dbReference>
<evidence type="ECO:0000256" key="3">
    <source>
        <dbReference type="ARBA" id="ARBA00022741"/>
    </source>
</evidence>
<evidence type="ECO:0000256" key="7">
    <source>
        <dbReference type="SAM" id="MobiDB-lite"/>
    </source>
</evidence>
<dbReference type="Proteomes" id="UP001227230">
    <property type="component" value="Chromosome 15"/>
</dbReference>
<evidence type="ECO:0000256" key="1">
    <source>
        <dbReference type="ARBA" id="ARBA00022614"/>
    </source>
</evidence>
<feature type="domain" description="Disease resistance N-terminal" evidence="8">
    <location>
        <begin position="12"/>
        <end position="91"/>
    </location>
</feature>
<evidence type="ECO:0000313" key="11">
    <source>
        <dbReference type="EMBL" id="WKA04740.1"/>
    </source>
</evidence>
<feature type="region of interest" description="Disordered" evidence="7">
    <location>
        <begin position="981"/>
        <end position="1026"/>
    </location>
</feature>
<keyword evidence="3" id="KW-0547">Nucleotide-binding</keyword>
<keyword evidence="5" id="KW-0067">ATP-binding</keyword>
<feature type="coiled-coil region" evidence="6">
    <location>
        <begin position="34"/>
        <end position="85"/>
    </location>
</feature>
<dbReference type="PANTHER" id="PTHR36766:SF70">
    <property type="entry name" value="DISEASE RESISTANCE PROTEIN RGA4"/>
    <property type="match status" value="1"/>
</dbReference>
<dbReference type="InterPro" id="IPR036388">
    <property type="entry name" value="WH-like_DNA-bd_sf"/>
</dbReference>
<feature type="domain" description="R13L1/DRL21-like LRR repeat region" evidence="10">
    <location>
        <begin position="483"/>
        <end position="606"/>
    </location>
</feature>
<keyword evidence="1" id="KW-0433">Leucine-rich repeat</keyword>
<feature type="region of interest" description="Disordered" evidence="7">
    <location>
        <begin position="1087"/>
        <end position="1138"/>
    </location>
</feature>
<gene>
    <name evidence="11" type="ORF">VitviT2T_022749</name>
</gene>
<dbReference type="InterPro" id="IPR056789">
    <property type="entry name" value="LRR_R13L1-DRL21"/>
</dbReference>
<protein>
    <recommendedName>
        <fullName evidence="13">Rx N-terminal domain-containing protein</fullName>
    </recommendedName>
</protein>
<dbReference type="Gene3D" id="1.20.5.4130">
    <property type="match status" value="1"/>
</dbReference>
<dbReference type="PANTHER" id="PTHR36766">
    <property type="entry name" value="PLANT BROAD-SPECTRUM MILDEW RESISTANCE PROTEIN RPW8"/>
    <property type="match status" value="1"/>
</dbReference>
<feature type="region of interest" description="Disordered" evidence="7">
    <location>
        <begin position="141"/>
        <end position="161"/>
    </location>
</feature>
<reference evidence="11 12" key="1">
    <citation type="journal article" date="2023" name="Hortic Res">
        <title>The complete reference genome for grapevine (Vitis vinifera L.) genetics and breeding.</title>
        <authorList>
            <person name="Shi X."/>
            <person name="Cao S."/>
            <person name="Wang X."/>
            <person name="Huang S."/>
            <person name="Wang Y."/>
            <person name="Liu Z."/>
            <person name="Liu W."/>
            <person name="Leng X."/>
            <person name="Peng Y."/>
            <person name="Wang N."/>
            <person name="Wang Y."/>
            <person name="Ma Z."/>
            <person name="Xu X."/>
            <person name="Zhang F."/>
            <person name="Xue H."/>
            <person name="Zhong H."/>
            <person name="Wang Y."/>
            <person name="Zhang K."/>
            <person name="Velt A."/>
            <person name="Avia K."/>
            <person name="Holtgrawe D."/>
            <person name="Grimplet J."/>
            <person name="Matus J.T."/>
            <person name="Ware D."/>
            <person name="Wu X."/>
            <person name="Wang H."/>
            <person name="Liu C."/>
            <person name="Fang Y."/>
            <person name="Rustenholz C."/>
            <person name="Cheng Z."/>
            <person name="Xiao H."/>
            <person name="Zhou Y."/>
        </authorList>
    </citation>
    <scope>NUCLEOTIDE SEQUENCE [LARGE SCALE GENOMIC DNA]</scope>
    <source>
        <strain evidence="12">cv. Pinot noir / PN40024</strain>
        <tissue evidence="11">Leaf</tissue>
    </source>
</reference>
<keyword evidence="2" id="KW-0677">Repeat</keyword>
<keyword evidence="4" id="KW-0611">Plant defense</keyword>
<dbReference type="InterPro" id="IPR041118">
    <property type="entry name" value="Rx_N"/>
</dbReference>